<dbReference type="EMBL" id="JAPCWZ010000005">
    <property type="protein sequence ID" value="KAK8862871.1"/>
    <property type="molecule type" value="Genomic_DNA"/>
</dbReference>
<gene>
    <name evidence="1" type="ORF">PGQ11_009106</name>
</gene>
<keyword evidence="1" id="KW-0067">ATP-binding</keyword>
<sequence>MAASLVVVCEAGVEWLTNDEDRLMPTGREEWARAHEVSRSQATQKANFEALEAKVDEKPE</sequence>
<proteinExistence type="predicted"/>
<dbReference type="GO" id="GO:0005524">
    <property type="term" value="F:ATP binding"/>
    <property type="evidence" value="ECO:0007669"/>
    <property type="project" value="UniProtKB-KW"/>
</dbReference>
<name>A0ABR2IH20_9PEZI</name>
<keyword evidence="2" id="KW-1185">Reference proteome</keyword>
<evidence type="ECO:0000313" key="1">
    <source>
        <dbReference type="EMBL" id="KAK8862871.1"/>
    </source>
</evidence>
<evidence type="ECO:0000313" key="2">
    <source>
        <dbReference type="Proteomes" id="UP001390339"/>
    </source>
</evidence>
<accession>A0ABR2IH20</accession>
<comment type="caution">
    <text evidence="1">The sequence shown here is derived from an EMBL/GenBank/DDBJ whole genome shotgun (WGS) entry which is preliminary data.</text>
</comment>
<organism evidence="1 2">
    <name type="scientific">Apiospora arundinis</name>
    <dbReference type="NCBI Taxonomy" id="335852"/>
    <lineage>
        <taxon>Eukaryota</taxon>
        <taxon>Fungi</taxon>
        <taxon>Dikarya</taxon>
        <taxon>Ascomycota</taxon>
        <taxon>Pezizomycotina</taxon>
        <taxon>Sordariomycetes</taxon>
        <taxon>Xylariomycetidae</taxon>
        <taxon>Amphisphaeriales</taxon>
        <taxon>Apiosporaceae</taxon>
        <taxon>Apiospora</taxon>
    </lineage>
</organism>
<dbReference type="Proteomes" id="UP001390339">
    <property type="component" value="Unassembled WGS sequence"/>
</dbReference>
<keyword evidence="1" id="KW-0547">Nucleotide-binding</keyword>
<protein>
    <submittedName>
        <fullName evidence="1">ATP-binding protein</fullName>
    </submittedName>
</protein>
<reference evidence="1 2" key="1">
    <citation type="journal article" date="2024" name="IMA Fungus">
        <title>Apiospora arundinis, a panoply of carbohydrate-active enzymes and secondary metabolites.</title>
        <authorList>
            <person name="Sorensen T."/>
            <person name="Petersen C."/>
            <person name="Muurmann A.T."/>
            <person name="Christiansen J.V."/>
            <person name="Brundto M.L."/>
            <person name="Overgaard C.K."/>
            <person name="Boysen A.T."/>
            <person name="Wollenberg R.D."/>
            <person name="Larsen T.O."/>
            <person name="Sorensen J.L."/>
            <person name="Nielsen K.L."/>
            <person name="Sondergaard T.E."/>
        </authorList>
    </citation>
    <scope>NUCLEOTIDE SEQUENCE [LARGE SCALE GENOMIC DNA]</scope>
    <source>
        <strain evidence="1 2">AAU 773</strain>
    </source>
</reference>